<name>A0ABX9TYS5_9GAMM</name>
<gene>
    <name evidence="10" type="ORF">D9K81_05430</name>
</gene>
<keyword evidence="6 9" id="KW-1133">Transmembrane helix</keyword>
<dbReference type="EMBL" id="RCHC01000004">
    <property type="protein sequence ID" value="RLL23195.1"/>
    <property type="molecule type" value="Genomic_DNA"/>
</dbReference>
<dbReference type="Pfam" id="PF04143">
    <property type="entry name" value="Sulf_transp"/>
    <property type="match status" value="1"/>
</dbReference>
<dbReference type="InterPro" id="IPR007272">
    <property type="entry name" value="Sulf_transp_TsuA/YedE"/>
</dbReference>
<keyword evidence="7 9" id="KW-0472">Membrane</keyword>
<evidence type="ECO:0000256" key="3">
    <source>
        <dbReference type="ARBA" id="ARBA00022475"/>
    </source>
</evidence>
<comment type="similarity">
    <text evidence="8">Belongs to the TsuA/YedE (TC 9.B.102) family.</text>
</comment>
<sequence length="139" mass="14610">MHDFVLAFLGGTLLGVSVVGYLYINGKIAGISGMIGQLVHPEGLFQKPAFWFLLGIIVIPFIYGLFVQPEIVLNASVWQLIVAGLLVGFGTRLGSGCTSGHGICGISRLSKRSMLATGVFMLTGAMTVFVVRHVVGAGA</sequence>
<feature type="transmembrane region" description="Helical" evidence="9">
    <location>
        <begin position="114"/>
        <end position="135"/>
    </location>
</feature>
<proteinExistence type="inferred from homology"/>
<keyword evidence="2" id="KW-0813">Transport</keyword>
<evidence type="ECO:0000256" key="4">
    <source>
        <dbReference type="ARBA" id="ARBA00022519"/>
    </source>
</evidence>
<keyword evidence="3" id="KW-1003">Cell membrane</keyword>
<organism evidence="10 11">
    <name type="scientific">Acinetobacter chengduensis</name>
    <dbReference type="NCBI Taxonomy" id="2420890"/>
    <lineage>
        <taxon>Bacteria</taxon>
        <taxon>Pseudomonadati</taxon>
        <taxon>Pseudomonadota</taxon>
        <taxon>Gammaproteobacteria</taxon>
        <taxon>Moraxellales</taxon>
        <taxon>Moraxellaceae</taxon>
        <taxon>Acinetobacter</taxon>
    </lineage>
</organism>
<evidence type="ECO:0000256" key="8">
    <source>
        <dbReference type="ARBA" id="ARBA00035655"/>
    </source>
</evidence>
<evidence type="ECO:0000256" key="9">
    <source>
        <dbReference type="SAM" id="Phobius"/>
    </source>
</evidence>
<evidence type="ECO:0000256" key="1">
    <source>
        <dbReference type="ARBA" id="ARBA00004429"/>
    </source>
</evidence>
<accession>A0ABX9TYS5</accession>
<keyword evidence="11" id="KW-1185">Reference proteome</keyword>
<dbReference type="PANTHER" id="PTHR30574">
    <property type="entry name" value="INNER MEMBRANE PROTEIN YEDE"/>
    <property type="match status" value="1"/>
</dbReference>
<evidence type="ECO:0000313" key="11">
    <source>
        <dbReference type="Proteomes" id="UP000280271"/>
    </source>
</evidence>
<keyword evidence="4" id="KW-0997">Cell inner membrane</keyword>
<evidence type="ECO:0000256" key="5">
    <source>
        <dbReference type="ARBA" id="ARBA00022692"/>
    </source>
</evidence>
<comment type="caution">
    <text evidence="10">The sequence shown here is derived from an EMBL/GenBank/DDBJ whole genome shotgun (WGS) entry which is preliminary data.</text>
</comment>
<feature type="transmembrane region" description="Helical" evidence="9">
    <location>
        <begin position="6"/>
        <end position="24"/>
    </location>
</feature>
<reference evidence="10 11" key="1">
    <citation type="submission" date="2018-09" db="EMBL/GenBank/DDBJ databases">
        <title>The draft genome of Acinetobacter sp. strains.</title>
        <authorList>
            <person name="Qin J."/>
            <person name="Feng Y."/>
            <person name="Zong Z."/>
        </authorList>
    </citation>
    <scope>NUCLEOTIDE SEQUENCE [LARGE SCALE GENOMIC DNA]</scope>
    <source>
        <strain evidence="10 11">WCHAc060005</strain>
    </source>
</reference>
<protein>
    <submittedName>
        <fullName evidence="10">YeeE/YedE family protein</fullName>
    </submittedName>
</protein>
<feature type="transmembrane region" description="Helical" evidence="9">
    <location>
        <begin position="72"/>
        <end position="93"/>
    </location>
</feature>
<evidence type="ECO:0000256" key="7">
    <source>
        <dbReference type="ARBA" id="ARBA00023136"/>
    </source>
</evidence>
<evidence type="ECO:0000256" key="6">
    <source>
        <dbReference type="ARBA" id="ARBA00022989"/>
    </source>
</evidence>
<comment type="subcellular location">
    <subcellularLocation>
        <location evidence="1">Cell inner membrane</location>
        <topology evidence="1">Multi-pass membrane protein</topology>
    </subcellularLocation>
</comment>
<dbReference type="PANTHER" id="PTHR30574:SF1">
    <property type="entry name" value="SULPHUR TRANSPORT DOMAIN-CONTAINING PROTEIN"/>
    <property type="match status" value="1"/>
</dbReference>
<evidence type="ECO:0000256" key="2">
    <source>
        <dbReference type="ARBA" id="ARBA00022448"/>
    </source>
</evidence>
<evidence type="ECO:0000313" key="10">
    <source>
        <dbReference type="EMBL" id="RLL23195.1"/>
    </source>
</evidence>
<keyword evidence="5 9" id="KW-0812">Transmembrane</keyword>
<dbReference type="RefSeq" id="WP_120374156.1">
    <property type="nucleotide sequence ID" value="NZ_RCHC01000004.1"/>
</dbReference>
<dbReference type="Proteomes" id="UP000280271">
    <property type="component" value="Unassembled WGS sequence"/>
</dbReference>
<feature type="transmembrane region" description="Helical" evidence="9">
    <location>
        <begin position="49"/>
        <end position="66"/>
    </location>
</feature>